<dbReference type="Proteomes" id="UP000092555">
    <property type="component" value="Unassembled WGS sequence"/>
</dbReference>
<keyword evidence="2" id="KW-1185">Reference proteome</keyword>
<organism evidence="1 2">
    <name type="scientific">Metschnikowia bicuspidata var. bicuspidata NRRL YB-4993</name>
    <dbReference type="NCBI Taxonomy" id="869754"/>
    <lineage>
        <taxon>Eukaryota</taxon>
        <taxon>Fungi</taxon>
        <taxon>Dikarya</taxon>
        <taxon>Ascomycota</taxon>
        <taxon>Saccharomycotina</taxon>
        <taxon>Pichiomycetes</taxon>
        <taxon>Metschnikowiaceae</taxon>
        <taxon>Metschnikowia</taxon>
    </lineage>
</organism>
<accession>A0A1A0HGA5</accession>
<dbReference type="AlphaFoldDB" id="A0A1A0HGA5"/>
<feature type="non-terminal residue" evidence="1">
    <location>
        <position position="146"/>
    </location>
</feature>
<proteinExistence type="predicted"/>
<evidence type="ECO:0000313" key="2">
    <source>
        <dbReference type="Proteomes" id="UP000092555"/>
    </source>
</evidence>
<dbReference type="GeneID" id="30027790"/>
<protein>
    <submittedName>
        <fullName evidence="1">Uncharacterized protein</fullName>
    </submittedName>
</protein>
<dbReference type="RefSeq" id="XP_018713517.1">
    <property type="nucleotide sequence ID" value="XM_018854814.1"/>
</dbReference>
<gene>
    <name evidence="1" type="ORF">METBIDRAFT_18839</name>
</gene>
<name>A0A1A0HGA5_9ASCO</name>
<feature type="non-terminal residue" evidence="1">
    <location>
        <position position="1"/>
    </location>
</feature>
<evidence type="ECO:0000313" key="1">
    <source>
        <dbReference type="EMBL" id="OBA23036.1"/>
    </source>
</evidence>
<dbReference type="OrthoDB" id="4017073at2759"/>
<sequence length="146" mass="16556">VTIVLPNLIDRFPVAICDIEDFVATQLGRSVDVKIVHLLIYLFWKSSDPQVGRIQNLRLIHRGRIHSIMRPSDLQARLPLLKDEIDMFPTFQLMVSPAPHGLPFDMSIDAMILKVGTGAQKNETPSVTYAEAMAKFFRQKTRRLSA</sequence>
<reference evidence="1 2" key="1">
    <citation type="submission" date="2016-05" db="EMBL/GenBank/DDBJ databases">
        <title>Comparative genomics of biotechnologically important yeasts.</title>
        <authorList>
            <consortium name="DOE Joint Genome Institute"/>
            <person name="Riley R."/>
            <person name="Haridas S."/>
            <person name="Wolfe K.H."/>
            <person name="Lopes M.R."/>
            <person name="Hittinger C.T."/>
            <person name="Goker M."/>
            <person name="Salamov A."/>
            <person name="Wisecaver J."/>
            <person name="Long T.M."/>
            <person name="Aerts A.L."/>
            <person name="Barry K."/>
            <person name="Choi C."/>
            <person name="Clum A."/>
            <person name="Coughlan A.Y."/>
            <person name="Deshpande S."/>
            <person name="Douglass A.P."/>
            <person name="Hanson S.J."/>
            <person name="Klenk H.-P."/>
            <person name="LaButti K."/>
            <person name="Lapidus A."/>
            <person name="Lindquist E."/>
            <person name="Lipzen A."/>
            <person name="Meier-kolthoff J.P."/>
            <person name="Ohm R.A."/>
            <person name="Otillar R.P."/>
            <person name="Pangilinan J."/>
            <person name="Peng Y."/>
            <person name="Rokas A."/>
            <person name="Rosa C.A."/>
            <person name="Scheuner C."/>
            <person name="Sibirny A.A."/>
            <person name="Slot J.C."/>
            <person name="Stielow J.B."/>
            <person name="Sun H."/>
            <person name="Kurtzman C.P."/>
            <person name="Blackwell M."/>
            <person name="Grigoriev I.V."/>
            <person name="Jeffries T.W."/>
        </authorList>
    </citation>
    <scope>NUCLEOTIDE SEQUENCE [LARGE SCALE GENOMIC DNA]</scope>
    <source>
        <strain evidence="1 2">NRRL YB-4993</strain>
    </source>
</reference>
<dbReference type="EMBL" id="LXTC01000001">
    <property type="protein sequence ID" value="OBA23036.1"/>
    <property type="molecule type" value="Genomic_DNA"/>
</dbReference>
<comment type="caution">
    <text evidence="1">The sequence shown here is derived from an EMBL/GenBank/DDBJ whole genome shotgun (WGS) entry which is preliminary data.</text>
</comment>